<evidence type="ECO:0000313" key="6">
    <source>
        <dbReference type="Proteomes" id="UP000076770"/>
    </source>
</evidence>
<dbReference type="Proteomes" id="UP000594632">
    <property type="component" value="Chromosome"/>
</dbReference>
<reference evidence="4 7" key="3">
    <citation type="journal article" date="2020" name="Nat. Commun.">
        <title>The structures of two archaeal type IV pili illuminate evolutionary relationships.</title>
        <authorList>
            <person name="Wang F."/>
            <person name="Baquero D.P."/>
            <person name="Su Z."/>
            <person name="Beltran L.C."/>
            <person name="Prangishvili D."/>
            <person name="Krupovic M."/>
            <person name="Egelman E.H."/>
        </authorList>
    </citation>
    <scope>NUCLEOTIDE SEQUENCE [LARGE SCALE GENOMIC DNA]</scope>
    <source>
        <strain evidence="4 7">POZ149</strain>
    </source>
</reference>
<dbReference type="PANTHER" id="PTHR33217">
    <property type="entry name" value="TRANSPOSASE FOR INSERTION SEQUENCE ELEMENT IS1081"/>
    <property type="match status" value="1"/>
</dbReference>
<sequence>MTKSKNNPGRGNTIRESNTMKVMEEIREKIRKAIKEGVSLREIEEIILQEAMMEEREAYLEVEDDHKNGTYFRYLGTGDGVLRLRVPRTRKGGFRPKILPEKYERTSPDYEDFLQQLVLSGMTPSQVKAVLAAKGIPYSEIVMNRVAERISNKLKEYKSRELPHDLLALYIDVKIVKVRISESIMERAIYIAIGVDLEGNKFVLDYEVRDREDLDGWKSFLSGLVSRGVSRVDVIVSDDFSGLDRVVSTLFPSSQHQLCITHMVRNLMRVLPDKEKEELMIRVRDLKSSRNVEEGRKAILSLSQLVQPFSPARAKRLLDAADKYCSFLNFPREIRHYLYTNNTSESFNLTLARFEEELGGYFPSLRSLEVYLYVSIHESNSRWKFRPMSVIRHYSYHLKQLHASRFQVSLDEDF</sequence>
<evidence type="ECO:0000256" key="2">
    <source>
        <dbReference type="ARBA" id="ARBA00023125"/>
    </source>
</evidence>
<evidence type="ECO:0000313" key="5">
    <source>
        <dbReference type="EMBL" id="SAI85665.1"/>
    </source>
</evidence>
<accession>A0A157T2V4</accession>
<dbReference type="Proteomes" id="UP000076770">
    <property type="component" value="Chromosome i"/>
</dbReference>
<keyword evidence="2" id="KW-0238">DNA-binding</keyword>
<dbReference type="GeneID" id="27428306"/>
<organism evidence="5 6">
    <name type="scientific">Saccharolobus solfataricus</name>
    <name type="common">Sulfolobus solfataricus</name>
    <dbReference type="NCBI Taxonomy" id="2287"/>
    <lineage>
        <taxon>Archaea</taxon>
        <taxon>Thermoproteota</taxon>
        <taxon>Thermoprotei</taxon>
        <taxon>Sulfolobales</taxon>
        <taxon>Sulfolobaceae</taxon>
        <taxon>Saccharolobus</taxon>
    </lineage>
</organism>
<dbReference type="InterPro" id="IPR001207">
    <property type="entry name" value="Transposase_mutator"/>
</dbReference>
<evidence type="ECO:0000313" key="7">
    <source>
        <dbReference type="Proteomes" id="UP000594632"/>
    </source>
</evidence>
<reference evidence="5" key="1">
    <citation type="submission" date="2016-04" db="EMBL/GenBank/DDBJ databases">
        <authorList>
            <person name="Evans L.H."/>
            <person name="Alamgir A."/>
            <person name="Owens N."/>
            <person name="Weber N.D."/>
            <person name="Virtaneva K."/>
            <person name="Barbian K."/>
            <person name="Babar A."/>
            <person name="Rosenke K."/>
        </authorList>
    </citation>
    <scope>NUCLEOTIDE SEQUENCE</scope>
    <source>
        <strain evidence="5">P1</strain>
    </source>
</reference>
<dbReference type="EMBL" id="LT549890">
    <property type="protein sequence ID" value="SAI85665.1"/>
    <property type="molecule type" value="Genomic_DNA"/>
</dbReference>
<dbReference type="NCBIfam" id="NF033543">
    <property type="entry name" value="transpos_IS256"/>
    <property type="match status" value="1"/>
</dbReference>
<proteinExistence type="predicted"/>
<dbReference type="GeneID" id="1453497"/>
<dbReference type="EMBL" id="CP050869">
    <property type="protein sequence ID" value="QPG49249.1"/>
    <property type="molecule type" value="Genomic_DNA"/>
</dbReference>
<gene>
    <name evidence="4" type="ORF">HFC64_04765</name>
    <name evidence="5" type="ORF">SSOP1_2111</name>
</gene>
<name>A0A157T2V4_SACSO</name>
<evidence type="ECO:0000256" key="1">
    <source>
        <dbReference type="ARBA" id="ARBA00022578"/>
    </source>
</evidence>
<keyword evidence="3" id="KW-0233">DNA recombination</keyword>
<dbReference type="AlphaFoldDB" id="A0A157T2V4"/>
<keyword evidence="1" id="KW-0815">Transposition</keyword>
<evidence type="ECO:0000313" key="4">
    <source>
        <dbReference type="EMBL" id="QPG49249.1"/>
    </source>
</evidence>
<dbReference type="GO" id="GO:0006313">
    <property type="term" value="P:DNA transposition"/>
    <property type="evidence" value="ECO:0007669"/>
    <property type="project" value="InterPro"/>
</dbReference>
<dbReference type="PANTHER" id="PTHR33217:SF7">
    <property type="entry name" value="TRANSPOSASE FOR INSERTION SEQUENCE ELEMENT IS1081"/>
    <property type="match status" value="1"/>
</dbReference>
<protein>
    <submittedName>
        <fullName evidence="4">IS256-like element ISC1332 family transposase</fullName>
    </submittedName>
    <submittedName>
        <fullName evidence="5">Transposase in transpson ISC1332</fullName>
    </submittedName>
</protein>
<dbReference type="GO" id="GO:0004803">
    <property type="term" value="F:transposase activity"/>
    <property type="evidence" value="ECO:0007669"/>
    <property type="project" value="InterPro"/>
</dbReference>
<dbReference type="Pfam" id="PF00872">
    <property type="entry name" value="Transposase_mut"/>
    <property type="match status" value="1"/>
</dbReference>
<dbReference type="OrthoDB" id="135857at2157"/>
<evidence type="ECO:0000256" key="3">
    <source>
        <dbReference type="ARBA" id="ARBA00023172"/>
    </source>
</evidence>
<dbReference type="PATRIC" id="fig|2287.9.peg.2215"/>
<reference evidence="6" key="2">
    <citation type="submission" date="2016-04" db="EMBL/GenBank/DDBJ databases">
        <authorList>
            <person name="Shah S.A."/>
            <person name="Garrett R.A."/>
        </authorList>
    </citation>
    <scope>NUCLEOTIDE SEQUENCE [LARGE SCALE GENOMIC DNA]</scope>
    <source>
        <strain evidence="6">ATCC 35091 / DSM 1616 / JCM 8930 / NBRC 15331 / P1</strain>
    </source>
</reference>
<dbReference type="RefSeq" id="WP_010923708.1">
    <property type="nucleotide sequence ID" value="NZ_LT549890.1"/>
</dbReference>
<dbReference type="GO" id="GO:0003677">
    <property type="term" value="F:DNA binding"/>
    <property type="evidence" value="ECO:0007669"/>
    <property type="project" value="UniProtKB-KW"/>
</dbReference>